<name>A0AAD4HAB8_9FUNG</name>
<dbReference type="Gene3D" id="3.80.10.10">
    <property type="entry name" value="Ribonuclease Inhibitor"/>
    <property type="match status" value="1"/>
</dbReference>
<keyword evidence="2" id="KW-1185">Reference proteome</keyword>
<comment type="caution">
    <text evidence="1">The sequence shown here is derived from an EMBL/GenBank/DDBJ whole genome shotgun (WGS) entry which is preliminary data.</text>
</comment>
<dbReference type="Proteomes" id="UP001194580">
    <property type="component" value="Unassembled WGS sequence"/>
</dbReference>
<proteinExistence type="predicted"/>
<sequence>MQREQDLYTGELPSTLVHARHLEWCCNMSEQGEDRVSFTGTRLNALTTATLTRILQSTPNLVSLSLTIKVLPDITHALALLQLKRLKRLVYDRTYYWGELNPIPLQDLFPLFSRLDELAIPTSAWTRSERDELHESGVFLLPTGYDPWRLKRLETALGNLALLGLCSDRTMRELIIYREYAIRNSKELSHSFLPILRFSHLESIRIAIDQAPSRQEDVVLVLSSLKRVRKLVLEVFDIEALDFLNLPPVTVVSARQKPMVPEEWRRQHVKRECLDQGQGQGNIEDGGDADDDGLMVLPRLEDLTIHFIFPLIVDSRSTVFRRLVMTRPRLKTFMVTNHDVNPDILFEQSRIRSERDGWVCKNLENLNLCFPKSICAKTTADARNYTWQSIYGQIGKLTKLKVLSLRCKGLQRDIDGGIKLLVGASCLQELTMIDVQFLKWAEEEIELLLPLVPKLKAFSLGPLRDDDFLDVASWLVDNGRSDVRLVR</sequence>
<protein>
    <submittedName>
        <fullName evidence="1">Uncharacterized protein</fullName>
    </submittedName>
</protein>
<reference evidence="1" key="1">
    <citation type="journal article" date="2020" name="Fungal Divers.">
        <title>Resolving the Mortierellaceae phylogeny through synthesis of multi-gene phylogenetics and phylogenomics.</title>
        <authorList>
            <person name="Vandepol N."/>
            <person name="Liber J."/>
            <person name="Desiro A."/>
            <person name="Na H."/>
            <person name="Kennedy M."/>
            <person name="Barry K."/>
            <person name="Grigoriev I.V."/>
            <person name="Miller A.N."/>
            <person name="O'Donnell K."/>
            <person name="Stajich J.E."/>
            <person name="Bonito G."/>
        </authorList>
    </citation>
    <scope>NUCLEOTIDE SEQUENCE</scope>
    <source>
        <strain evidence="1">NRRL 28262</strain>
    </source>
</reference>
<evidence type="ECO:0000313" key="1">
    <source>
        <dbReference type="EMBL" id="KAG0279626.1"/>
    </source>
</evidence>
<evidence type="ECO:0000313" key="2">
    <source>
        <dbReference type="Proteomes" id="UP001194580"/>
    </source>
</evidence>
<dbReference type="SUPFAM" id="SSF52047">
    <property type="entry name" value="RNI-like"/>
    <property type="match status" value="1"/>
</dbReference>
<accession>A0AAD4HAB8</accession>
<dbReference type="InterPro" id="IPR032675">
    <property type="entry name" value="LRR_dom_sf"/>
</dbReference>
<organism evidence="1 2">
    <name type="scientific">Linnemannia exigua</name>
    <dbReference type="NCBI Taxonomy" id="604196"/>
    <lineage>
        <taxon>Eukaryota</taxon>
        <taxon>Fungi</taxon>
        <taxon>Fungi incertae sedis</taxon>
        <taxon>Mucoromycota</taxon>
        <taxon>Mortierellomycotina</taxon>
        <taxon>Mortierellomycetes</taxon>
        <taxon>Mortierellales</taxon>
        <taxon>Mortierellaceae</taxon>
        <taxon>Linnemannia</taxon>
    </lineage>
</organism>
<gene>
    <name evidence="1" type="ORF">BGZ95_000694</name>
</gene>
<dbReference type="EMBL" id="JAAAIL010000113">
    <property type="protein sequence ID" value="KAG0279626.1"/>
    <property type="molecule type" value="Genomic_DNA"/>
</dbReference>
<dbReference type="AlphaFoldDB" id="A0AAD4HAB8"/>